<reference evidence="1 2" key="1">
    <citation type="submission" date="2019-08" db="EMBL/GenBank/DDBJ databases">
        <title>In-depth cultivation of the pig gut microbiome towards novel bacterial diversity and tailored functional studies.</title>
        <authorList>
            <person name="Wylensek D."/>
            <person name="Hitch T.C.A."/>
            <person name="Clavel T."/>
        </authorList>
    </citation>
    <scope>NUCLEOTIDE SEQUENCE [LARGE SCALE GENOMIC DNA]</scope>
    <source>
        <strain evidence="1 2">BL-389-WT-3D</strain>
    </source>
</reference>
<dbReference type="PANTHER" id="PTHR36439:SF1">
    <property type="entry name" value="DUF1697 DOMAIN-CONTAINING PROTEIN"/>
    <property type="match status" value="1"/>
</dbReference>
<dbReference type="Proteomes" id="UP000462363">
    <property type="component" value="Unassembled WGS sequence"/>
</dbReference>
<evidence type="ECO:0000313" key="1">
    <source>
        <dbReference type="EMBL" id="MSS39474.1"/>
    </source>
</evidence>
<proteinExistence type="predicted"/>
<dbReference type="Gene3D" id="3.30.70.1280">
    <property type="entry name" value="SP0830-like domains"/>
    <property type="match status" value="1"/>
</dbReference>
<gene>
    <name evidence="1" type="ORF">FYJ37_03640</name>
</gene>
<sequence length="206" mass="23592">MHRVMNNDMAKMDLGRPIGIYMEESTNMKIYIAFLRGINISGKNKVPMAELKKAFEELGGGAVKTYLNSGNVIFSSGEDNIGSLTSRIEVMIKDRFGLDIPVFVISKEDLEDILQHAPDWWGDENKEIYDNLIFIMPPATFAELWGEIGEPKEGLEKIKDYKETVFWSFSRKDYQKTNWWPKTASTNISRKLTIRTANTIRKIVGM</sequence>
<dbReference type="Pfam" id="PF08002">
    <property type="entry name" value="DUF1697"/>
    <property type="match status" value="1"/>
</dbReference>
<accession>A0A844FAS2</accession>
<dbReference type="SUPFAM" id="SSF160379">
    <property type="entry name" value="SP0830-like"/>
    <property type="match status" value="1"/>
</dbReference>
<dbReference type="PIRSF" id="PIRSF008502">
    <property type="entry name" value="UCP008502"/>
    <property type="match status" value="1"/>
</dbReference>
<dbReference type="AlphaFoldDB" id="A0A844FAS2"/>
<dbReference type="PANTHER" id="PTHR36439">
    <property type="entry name" value="BLL4334 PROTEIN"/>
    <property type="match status" value="1"/>
</dbReference>
<dbReference type="Gene3D" id="3.30.70.1260">
    <property type="entry name" value="bacterial protein sp0830 like"/>
    <property type="match status" value="1"/>
</dbReference>
<comment type="caution">
    <text evidence="1">The sequence shown here is derived from an EMBL/GenBank/DDBJ whole genome shotgun (WGS) entry which is preliminary data.</text>
</comment>
<organism evidence="1 2">
    <name type="scientific">Clostridium scindens (strain JCM 10418 / VPI 12708)</name>
    <dbReference type="NCBI Taxonomy" id="29347"/>
    <lineage>
        <taxon>Bacteria</taxon>
        <taxon>Bacillati</taxon>
        <taxon>Bacillota</taxon>
        <taxon>Clostridia</taxon>
        <taxon>Lachnospirales</taxon>
        <taxon>Lachnospiraceae</taxon>
    </lineage>
</organism>
<protein>
    <submittedName>
        <fullName evidence="1">DUF1697 domain-containing protein</fullName>
    </submittedName>
</protein>
<dbReference type="InterPro" id="IPR012545">
    <property type="entry name" value="DUF1697"/>
</dbReference>
<evidence type="ECO:0000313" key="2">
    <source>
        <dbReference type="Proteomes" id="UP000462363"/>
    </source>
</evidence>
<dbReference type="EMBL" id="VUMB01000006">
    <property type="protein sequence ID" value="MSS39474.1"/>
    <property type="molecule type" value="Genomic_DNA"/>
</dbReference>
<name>A0A844FAS2_CLOSV</name>